<dbReference type="RefSeq" id="WP_172692686.1">
    <property type="nucleotide sequence ID" value="NZ_MF600313.1"/>
</dbReference>
<proteinExistence type="predicted"/>
<keyword evidence="1" id="KW-0614">Plasmid</keyword>
<geneLocation type="plasmid" evidence="1">
    <name>pCBMA213_1</name>
</geneLocation>
<reference evidence="1" key="1">
    <citation type="journal article" date="2018" name="Front. Microbiol.">
        <title>Beyond the Limits: tRNA Array Units in Mycobacterium Genomes.</title>
        <authorList>
            <person name="Morgado S.M."/>
            <person name="Vicente A.C."/>
        </authorList>
    </citation>
    <scope>NUCLEOTIDE SEQUENCE</scope>
    <source>
        <strain evidence="1">CBMA 213</strain>
        <plasmid evidence="1">pCBMA213_1</plasmid>
    </source>
</reference>
<dbReference type="EMBL" id="MF600313">
    <property type="protein sequence ID" value="AVN58537.1"/>
    <property type="molecule type" value="Genomic_DNA"/>
</dbReference>
<organism evidence="1">
    <name type="scientific">Mycolicibacterium sp. CBMA 213</name>
    <dbReference type="NCBI Taxonomy" id="1968788"/>
    <lineage>
        <taxon>Bacteria</taxon>
        <taxon>Bacillati</taxon>
        <taxon>Actinomycetota</taxon>
        <taxon>Actinomycetes</taxon>
        <taxon>Mycobacteriales</taxon>
        <taxon>Mycobacteriaceae</taxon>
        <taxon>Mycolicibacterium</taxon>
    </lineage>
</organism>
<accession>A0A343VRL3</accession>
<gene>
    <name evidence="1" type="ORF">B5P44_p00242</name>
</gene>
<sequence length="216" mass="23464">MVVRTRISTAADRDVLALAIARHLASHHGREWGRLPASVCADYMTDSVALIERGLTPIVEDHDPGPTPDISVEVEAVEFDQAMQWWVQYVYARHGGTGSPGADWAPSGDMELMDAEDWDAYMSIAVTVSEGARLLYERRFAQMHGLSMPAPGSVAPMRPAASAPPAADVRRHRIATAIAAVLAFRHGRGWMQCPSDVRAAYLSDAYSLIAAGLTCY</sequence>
<dbReference type="AlphaFoldDB" id="A0A343VRL3"/>
<name>A0A343VRL3_9MYCO</name>
<evidence type="ECO:0000313" key="1">
    <source>
        <dbReference type="EMBL" id="AVN58537.1"/>
    </source>
</evidence>
<protein>
    <submittedName>
        <fullName evidence="1">Uncharacterized protein</fullName>
    </submittedName>
</protein>